<dbReference type="InterPro" id="IPR015943">
    <property type="entry name" value="WD40/YVTN_repeat-like_dom_sf"/>
</dbReference>
<sequence>MEEVLVRHSLVRRLAAHCGAVGLITGLLTVAAPTASAADTTTDLGVTFDSYTADLAVGGGRVFVAAADDRIIVADTDGNLTGGGVTGLSGVRELAMNADDTRLYAALAGSNEVAEIDTASLAVIRRIDLSAHPCPSTLALLGERLWVGHGCDNGPGGVVGLDLSAATPAPVAVGGEHLRAPVLAAAGDTLVVGRTSLHHADMLVYDVGGGTPQPRGTIDGKQWRMDYLRDLALTSDGTTLFSAADTPGHFTRYDTRTLAATGTYGDGWDGYPSAVALSSDGAYVAAGRQWGGTDLTLYDARTGAAMFAADQPDAELLPDGVAFSGLDVFVLLRSSTDRLLLWRVTGTALPASNLTVTAPAHAYVGSPVTVEGRLTRTDGKALGLKPLAVTRRLLDGTKEPITGVTTQKNGTFTFKDTPPDIGEVTYLVFWDGDDHYRRSSASVTVTVRHRSTLTMDGPQSGVVGTAMKLTGVLTAGGKPVSPGATLTVQRSVYVDNVSDGSVKLPPVSVNADGTYTFTDTPAVAGRYSYLALWSGETTAGPAKATYQITVK</sequence>
<accession>A0A9W6I1V0</accession>
<dbReference type="Gene3D" id="2.130.10.10">
    <property type="entry name" value="YVTN repeat-like/Quinoprotein amine dehydrogenase"/>
    <property type="match status" value="2"/>
</dbReference>
<keyword evidence="3" id="KW-1185">Reference proteome</keyword>
<dbReference type="InterPro" id="IPR011044">
    <property type="entry name" value="Quino_amine_DH_bsu"/>
</dbReference>
<dbReference type="PANTHER" id="PTHR47197">
    <property type="entry name" value="PROTEIN NIRF"/>
    <property type="match status" value="1"/>
</dbReference>
<evidence type="ECO:0000256" key="1">
    <source>
        <dbReference type="SAM" id="SignalP"/>
    </source>
</evidence>
<dbReference type="RefSeq" id="WP_271218880.1">
    <property type="nucleotide sequence ID" value="NZ_BSEV01000008.1"/>
</dbReference>
<reference evidence="2" key="1">
    <citation type="journal article" date="2014" name="Int. J. Syst. Evol. Microbiol.">
        <title>Complete genome sequence of Corynebacterium casei LMG S-19264T (=DSM 44701T), isolated from a smear-ripened cheese.</title>
        <authorList>
            <consortium name="US DOE Joint Genome Institute (JGI-PGF)"/>
            <person name="Walter F."/>
            <person name="Albersmeier A."/>
            <person name="Kalinowski J."/>
            <person name="Ruckert C."/>
        </authorList>
    </citation>
    <scope>NUCLEOTIDE SEQUENCE</scope>
    <source>
        <strain evidence="2">VKM Ac-2007</strain>
    </source>
</reference>
<feature type="chain" id="PRO_5040804167" description="Ig-like domain repeat protein" evidence="1">
    <location>
        <begin position="38"/>
        <end position="551"/>
    </location>
</feature>
<organism evidence="2 3">
    <name type="scientific">Streptosporangium carneum</name>
    <dbReference type="NCBI Taxonomy" id="47481"/>
    <lineage>
        <taxon>Bacteria</taxon>
        <taxon>Bacillati</taxon>
        <taxon>Actinomycetota</taxon>
        <taxon>Actinomycetes</taxon>
        <taxon>Streptosporangiales</taxon>
        <taxon>Streptosporangiaceae</taxon>
        <taxon>Streptosporangium</taxon>
    </lineage>
</organism>
<feature type="signal peptide" evidence="1">
    <location>
        <begin position="1"/>
        <end position="37"/>
    </location>
</feature>
<dbReference type="Proteomes" id="UP001143474">
    <property type="component" value="Unassembled WGS sequence"/>
</dbReference>
<dbReference type="EMBL" id="BSEV01000008">
    <property type="protein sequence ID" value="GLK10456.1"/>
    <property type="molecule type" value="Genomic_DNA"/>
</dbReference>
<keyword evidence="1" id="KW-0732">Signal</keyword>
<dbReference type="SUPFAM" id="SSF50969">
    <property type="entry name" value="YVTN repeat-like/Quinoprotein amine dehydrogenase"/>
    <property type="match status" value="1"/>
</dbReference>
<evidence type="ECO:0000313" key="3">
    <source>
        <dbReference type="Proteomes" id="UP001143474"/>
    </source>
</evidence>
<comment type="caution">
    <text evidence="2">The sequence shown here is derived from an EMBL/GenBank/DDBJ whole genome shotgun (WGS) entry which is preliminary data.</text>
</comment>
<proteinExistence type="predicted"/>
<reference evidence="2" key="2">
    <citation type="submission" date="2023-01" db="EMBL/GenBank/DDBJ databases">
        <authorList>
            <person name="Sun Q."/>
            <person name="Evtushenko L."/>
        </authorList>
    </citation>
    <scope>NUCLEOTIDE SEQUENCE</scope>
    <source>
        <strain evidence="2">VKM Ac-2007</strain>
    </source>
</reference>
<protein>
    <recommendedName>
        <fullName evidence="4">Ig-like domain repeat protein</fullName>
    </recommendedName>
</protein>
<evidence type="ECO:0008006" key="4">
    <source>
        <dbReference type="Google" id="ProtNLM"/>
    </source>
</evidence>
<dbReference type="AlphaFoldDB" id="A0A9W6I1V0"/>
<dbReference type="PANTHER" id="PTHR47197:SF3">
    <property type="entry name" value="DIHYDRO-HEME D1 DEHYDROGENASE"/>
    <property type="match status" value="1"/>
</dbReference>
<gene>
    <name evidence="2" type="ORF">GCM10017600_38620</name>
</gene>
<name>A0A9W6I1V0_9ACTN</name>
<evidence type="ECO:0000313" key="2">
    <source>
        <dbReference type="EMBL" id="GLK10456.1"/>
    </source>
</evidence>
<dbReference type="InterPro" id="IPR051200">
    <property type="entry name" value="Host-pathogen_enzymatic-act"/>
</dbReference>